<dbReference type="RefSeq" id="WP_012021783.1">
    <property type="nucleotide sequence ID" value="NZ_JAKUCK010000002.1"/>
</dbReference>
<dbReference type="Gene3D" id="3.40.50.10490">
    <property type="entry name" value="Glucose-6-phosphate isomerase like protein, domain 1"/>
    <property type="match status" value="2"/>
</dbReference>
<evidence type="ECO:0000313" key="12">
    <source>
        <dbReference type="Proteomes" id="UP000056255"/>
    </source>
</evidence>
<dbReference type="GO" id="GO:1901135">
    <property type="term" value="P:carbohydrate derivative metabolic process"/>
    <property type="evidence" value="ECO:0007669"/>
    <property type="project" value="InterPro"/>
</dbReference>
<evidence type="ECO:0000259" key="4">
    <source>
        <dbReference type="Pfam" id="PF10432"/>
    </source>
</evidence>
<dbReference type="EMBL" id="CP012173">
    <property type="protein sequence ID" value="AKV77051.1"/>
    <property type="molecule type" value="Genomic_DNA"/>
</dbReference>
<dbReference type="OMA" id="PEVNHNE"/>
<dbReference type="GO" id="GO:0004347">
    <property type="term" value="F:glucose-6-phosphate isomerase activity"/>
    <property type="evidence" value="ECO:0007669"/>
    <property type="project" value="UniProtKB-EC"/>
</dbReference>
<dbReference type="EC" id="5.3.1.9" evidence="5"/>
<name>A0A088E9H7_9CREN</name>
<evidence type="ECO:0000313" key="5">
    <source>
        <dbReference type="EMBL" id="AIM27980.1"/>
    </source>
</evidence>
<keyword evidence="2 5" id="KW-0413">Isomerase</keyword>
<dbReference type="EMBL" id="CP012174">
    <property type="protein sequence ID" value="AKV79303.1"/>
    <property type="molecule type" value="Genomic_DNA"/>
</dbReference>
<reference evidence="5 11" key="1">
    <citation type="journal article" date="2014" name="J. Bacteriol.">
        <title>Role of an Archaeal PitA Transporter in the Copper and Arsenic Resistance of Metallosphaera sedula, an Extreme Thermoacidophile.</title>
        <authorList>
            <person name="McCarthy S."/>
            <person name="Ai C."/>
            <person name="Wheaton G."/>
            <person name="Tevatia R."/>
            <person name="Eckrich V."/>
            <person name="Kelly R."/>
            <person name="Blum P."/>
        </authorList>
    </citation>
    <scope>NUCLEOTIDE SEQUENCE [LARGE SCALE GENOMIC DNA]</scope>
    <source>
        <strain evidence="5 11">CuR1</strain>
    </source>
</reference>
<dbReference type="Proteomes" id="UP000068832">
    <property type="component" value="Chromosome"/>
</dbReference>
<evidence type="ECO:0000313" key="7">
    <source>
        <dbReference type="EMBL" id="AKV77051.1"/>
    </source>
</evidence>
<evidence type="ECO:0000256" key="1">
    <source>
        <dbReference type="ARBA" id="ARBA00010523"/>
    </source>
</evidence>
<dbReference type="Proteomes" id="UP000056255">
    <property type="component" value="Chromosome"/>
</dbReference>
<dbReference type="Proteomes" id="UP000062475">
    <property type="component" value="Chromosome"/>
</dbReference>
<dbReference type="SUPFAM" id="SSF53697">
    <property type="entry name" value="SIS domain"/>
    <property type="match status" value="1"/>
</dbReference>
<dbReference type="GO" id="GO:0005975">
    <property type="term" value="P:carbohydrate metabolic process"/>
    <property type="evidence" value="ECO:0007669"/>
    <property type="project" value="InterPro"/>
</dbReference>
<evidence type="ECO:0000259" key="3">
    <source>
        <dbReference type="Pfam" id="PF01380"/>
    </source>
</evidence>
<feature type="domain" description="SIS" evidence="3">
    <location>
        <begin position="48"/>
        <end position="89"/>
    </location>
</feature>
<evidence type="ECO:0000313" key="9">
    <source>
        <dbReference type="EMBL" id="AKV81548.1"/>
    </source>
</evidence>
<dbReference type="Proteomes" id="UP000061362">
    <property type="component" value="Chromosome"/>
</dbReference>
<dbReference type="EMBL" id="CP012176">
    <property type="protein sequence ID" value="AKV83780.1"/>
    <property type="molecule type" value="Genomic_DNA"/>
</dbReference>
<dbReference type="EMBL" id="CP012172">
    <property type="protein sequence ID" value="AKV74815.1"/>
    <property type="molecule type" value="Genomic_DNA"/>
</dbReference>
<evidence type="ECO:0000256" key="2">
    <source>
        <dbReference type="ARBA" id="ARBA00023235"/>
    </source>
</evidence>
<organism evidence="5 11">
    <name type="scientific">Metallosphaera sedula</name>
    <dbReference type="NCBI Taxonomy" id="43687"/>
    <lineage>
        <taxon>Archaea</taxon>
        <taxon>Thermoproteota</taxon>
        <taxon>Thermoprotei</taxon>
        <taxon>Sulfolobales</taxon>
        <taxon>Sulfolobaceae</taxon>
        <taxon>Metallosphaera</taxon>
    </lineage>
</organism>
<sequence>MDSLYEDWDRLYAEANKLQVPRVEGEVFCFGMGGSGVACEVMSAFYPLLRDMRHADVVIAVSYSGNTRETLEIVRKATSAGKRIVAITSGGALATLPVERILVRGGDQPRYSFPLLFLPLVKMLRPELTEEVIRGVNANEARRVAGDLLSAIRGRIPVFYASIYLGLAKRFKQEINENAKYPAFFGEIPEVNHNEIEGYAHGSGLFPVVFSSGPLDEVTASLVNAKVIRISGIRDVSLLIQSAGFLSVMLARELGEDPEKLTRIPEGRKLVERIGS</sequence>
<dbReference type="Proteomes" id="UP000062398">
    <property type="component" value="Chromosome"/>
</dbReference>
<dbReference type="Pfam" id="PF01380">
    <property type="entry name" value="SIS"/>
    <property type="match status" value="1"/>
</dbReference>
<dbReference type="EC" id="5.3.1.8" evidence="5"/>
<accession>A0A088E9H7</accession>
<dbReference type="InterPro" id="IPR046348">
    <property type="entry name" value="SIS_dom_sf"/>
</dbReference>
<evidence type="ECO:0000313" key="8">
    <source>
        <dbReference type="EMBL" id="AKV79303.1"/>
    </source>
</evidence>
<feature type="domain" description="Bifunctional glucose-6-phosphate/mannose-6-phosphate isomerase C-terminal" evidence="4">
    <location>
        <begin position="139"/>
        <end position="264"/>
    </location>
</feature>
<dbReference type="CDD" id="cd05637">
    <property type="entry name" value="SIS_PGI_PMI_2"/>
    <property type="match status" value="1"/>
</dbReference>
<dbReference type="EMBL" id="CP008822">
    <property type="protein sequence ID" value="AIM27980.1"/>
    <property type="molecule type" value="Genomic_DNA"/>
</dbReference>
<dbReference type="Pfam" id="PF10432">
    <property type="entry name" value="bact-PGI_C"/>
    <property type="match status" value="1"/>
</dbReference>
<evidence type="ECO:0000313" key="16">
    <source>
        <dbReference type="Proteomes" id="UP000068832"/>
    </source>
</evidence>
<reference evidence="10 12" key="3">
    <citation type="submission" date="2015-07" db="EMBL/GenBank/DDBJ databases">
        <title>Physiological, transcriptional responses and genome re-sequencing of acid resistant extremely thermoacidophilic Metallosphaera sedula SARC-M1.</title>
        <authorList>
            <person name="Ai C."/>
            <person name="McCarthy S."/>
            <person name="Eckrich V."/>
            <person name="Rudrappa D."/>
            <person name="Qiu G."/>
            <person name="Blum P."/>
        </authorList>
    </citation>
    <scope>NUCLEOTIDE SEQUENCE [LARGE SCALE GENOMIC DNA]</scope>
    <source>
        <strain evidence="10 12">SARC-M1</strain>
    </source>
</reference>
<reference evidence="13 14" key="2">
    <citation type="journal article" date="2015" name="Genome Announc.">
        <title>Complete Genome Sequences of Evolved Arsenate-Resistant Metallosphaera sedula Strains.</title>
        <authorList>
            <person name="Ai C."/>
            <person name="McCarthy S."/>
            <person name="Schackwitz W."/>
            <person name="Martin J."/>
            <person name="Lipzen A."/>
            <person name="Blum P."/>
        </authorList>
    </citation>
    <scope>NUCLEOTIDE SEQUENCE [LARGE SCALE GENOMIC DNA]</scope>
    <source>
        <strain evidence="8 14">ARS120-1</strain>
        <strain evidence="9 13">ARS120-2</strain>
        <strain evidence="6 16">ARS50-1</strain>
        <strain evidence="7 15">ARS50-2</strain>
    </source>
</reference>
<evidence type="ECO:0000313" key="6">
    <source>
        <dbReference type="EMBL" id="AKV74815.1"/>
    </source>
</evidence>
<evidence type="ECO:0000313" key="14">
    <source>
        <dbReference type="Proteomes" id="UP000062398"/>
    </source>
</evidence>
<dbReference type="PATRIC" id="fig|43687.5.peg.2009"/>
<evidence type="ECO:0000313" key="13">
    <source>
        <dbReference type="Proteomes" id="UP000061362"/>
    </source>
</evidence>
<dbReference type="EMBL" id="CP012175">
    <property type="protein sequence ID" value="AKV81548.1"/>
    <property type="molecule type" value="Genomic_DNA"/>
</dbReference>
<dbReference type="GO" id="GO:0097367">
    <property type="term" value="F:carbohydrate derivative binding"/>
    <property type="evidence" value="ECO:0007669"/>
    <property type="project" value="InterPro"/>
</dbReference>
<proteinExistence type="inferred from homology"/>
<evidence type="ECO:0000313" key="15">
    <source>
        <dbReference type="Proteomes" id="UP000062475"/>
    </source>
</evidence>
<gene>
    <name evidence="5" type="ORF">HA72_1856</name>
    <name evidence="6" type="ORF">MsedA_1899</name>
    <name evidence="7" type="ORF">MsedB_1901</name>
    <name evidence="8" type="ORF">MsedC_1899</name>
    <name evidence="9" type="ORF">MsedD_1900</name>
    <name evidence="10" type="ORF">MsedE_1900</name>
</gene>
<dbReference type="NCBIfam" id="NF006422">
    <property type="entry name" value="PRK08674.1-1"/>
    <property type="match status" value="1"/>
</dbReference>
<dbReference type="Proteomes" id="UP000029084">
    <property type="component" value="Chromosome"/>
</dbReference>
<comment type="similarity">
    <text evidence="1">Belongs to the PGI/PMI family.</text>
</comment>
<protein>
    <submittedName>
        <fullName evidence="5">Bifunctional phosphoglucose/phosphomannose isomerase</fullName>
        <ecNumber evidence="5">5.3.1.8</ecNumber>
        <ecNumber evidence="5">5.3.1.9</ecNumber>
    </submittedName>
    <submittedName>
        <fullName evidence="6">Phosphate starvation-inducible protein PsiE</fullName>
    </submittedName>
</protein>
<dbReference type="InterPro" id="IPR001347">
    <property type="entry name" value="SIS_dom"/>
</dbReference>
<dbReference type="GO" id="GO:0004476">
    <property type="term" value="F:mannose-6-phosphate isomerase activity"/>
    <property type="evidence" value="ECO:0007669"/>
    <property type="project" value="UniProtKB-EC"/>
</dbReference>
<dbReference type="InterPro" id="IPR019490">
    <property type="entry name" value="Glu6P/Mann6P_isomerase_C"/>
</dbReference>
<dbReference type="AlphaFoldDB" id="A0A088E9H7"/>
<evidence type="ECO:0000313" key="10">
    <source>
        <dbReference type="EMBL" id="AKV83780.1"/>
    </source>
</evidence>
<evidence type="ECO:0000313" key="11">
    <source>
        <dbReference type="Proteomes" id="UP000029084"/>
    </source>
</evidence>